<accession>A0A0F9LSU0</accession>
<organism evidence="1">
    <name type="scientific">marine sediment metagenome</name>
    <dbReference type="NCBI Taxonomy" id="412755"/>
    <lineage>
        <taxon>unclassified sequences</taxon>
        <taxon>metagenomes</taxon>
        <taxon>ecological metagenomes</taxon>
    </lineage>
</organism>
<gene>
    <name evidence="1" type="ORF">LCGC14_1160030</name>
</gene>
<reference evidence="1" key="1">
    <citation type="journal article" date="2015" name="Nature">
        <title>Complex archaea that bridge the gap between prokaryotes and eukaryotes.</title>
        <authorList>
            <person name="Spang A."/>
            <person name="Saw J.H."/>
            <person name="Jorgensen S.L."/>
            <person name="Zaremba-Niedzwiedzka K."/>
            <person name="Martijn J."/>
            <person name="Lind A.E."/>
            <person name="van Eijk R."/>
            <person name="Schleper C."/>
            <person name="Guy L."/>
            <person name="Ettema T.J."/>
        </authorList>
    </citation>
    <scope>NUCLEOTIDE SEQUENCE</scope>
</reference>
<dbReference type="Gene3D" id="2.40.10.10">
    <property type="entry name" value="Trypsin-like serine proteases"/>
    <property type="match status" value="1"/>
</dbReference>
<evidence type="ECO:0008006" key="2">
    <source>
        <dbReference type="Google" id="ProtNLM"/>
    </source>
</evidence>
<name>A0A0F9LSU0_9ZZZZ</name>
<dbReference type="InterPro" id="IPR043504">
    <property type="entry name" value="Peptidase_S1_PA_chymotrypsin"/>
</dbReference>
<proteinExistence type="predicted"/>
<sequence length="142" mass="16170">MDHYNLLHQHRNIGKVEENFFPVVESNEEIPKRGTSVCLCGYPMTKLNQNTDGSLNVNLVRKYWQPSFVIDQMIHKNIKSFITQHPSLPGMSGGPVFDINGKVYGMDYSSLARDIIGPDPMKIRNGVIIEVKEIKTIIERLI</sequence>
<dbReference type="SUPFAM" id="SSF50494">
    <property type="entry name" value="Trypsin-like serine proteases"/>
    <property type="match status" value="1"/>
</dbReference>
<protein>
    <recommendedName>
        <fullName evidence="2">Serine protease</fullName>
    </recommendedName>
</protein>
<dbReference type="EMBL" id="LAZR01005647">
    <property type="protein sequence ID" value="KKM98229.1"/>
    <property type="molecule type" value="Genomic_DNA"/>
</dbReference>
<dbReference type="AlphaFoldDB" id="A0A0F9LSU0"/>
<dbReference type="InterPro" id="IPR009003">
    <property type="entry name" value="Peptidase_S1_PA"/>
</dbReference>
<evidence type="ECO:0000313" key="1">
    <source>
        <dbReference type="EMBL" id="KKM98229.1"/>
    </source>
</evidence>
<dbReference type="Pfam" id="PF13365">
    <property type="entry name" value="Trypsin_2"/>
    <property type="match status" value="1"/>
</dbReference>
<comment type="caution">
    <text evidence="1">The sequence shown here is derived from an EMBL/GenBank/DDBJ whole genome shotgun (WGS) entry which is preliminary data.</text>
</comment>